<dbReference type="AlphaFoldDB" id="A0AAD5RHV7"/>
<reference evidence="1" key="1">
    <citation type="submission" date="2022-07" db="EMBL/GenBank/DDBJ databases">
        <title>Draft genome sequence of Zalerion maritima ATCC 34329, a (micro)plastics degrading marine fungus.</title>
        <authorList>
            <person name="Paco A."/>
            <person name="Goncalves M.F.M."/>
            <person name="Rocha-Santos T.A.P."/>
            <person name="Alves A."/>
        </authorList>
    </citation>
    <scope>NUCLEOTIDE SEQUENCE</scope>
    <source>
        <strain evidence="1">ATCC 34329</strain>
    </source>
</reference>
<dbReference type="Proteomes" id="UP001201980">
    <property type="component" value="Unassembled WGS sequence"/>
</dbReference>
<gene>
    <name evidence="1" type="ORF">MKZ38_007704</name>
</gene>
<keyword evidence="2" id="KW-1185">Reference proteome</keyword>
<name>A0AAD5RHV7_9PEZI</name>
<evidence type="ECO:0000313" key="1">
    <source>
        <dbReference type="EMBL" id="KAJ2894349.1"/>
    </source>
</evidence>
<sequence>MIMLKGLEIVTKVPVNFGRWPDLGLRGTAGDDVQMWDFSPHPREGGNGRALVFNAHVKSGAPDSQTDGKGGKHGPELASAPARAYPALSCSLEAGRGRAYELNTWLASCLDESDAVASCLPQYEYEPERCFTAMHRVHVDDLLAFFLLCAPHFDVLSPK</sequence>
<evidence type="ECO:0000313" key="2">
    <source>
        <dbReference type="Proteomes" id="UP001201980"/>
    </source>
</evidence>
<comment type="caution">
    <text evidence="1">The sequence shown here is derived from an EMBL/GenBank/DDBJ whole genome shotgun (WGS) entry which is preliminary data.</text>
</comment>
<dbReference type="EMBL" id="JAKWBI020000502">
    <property type="protein sequence ID" value="KAJ2894349.1"/>
    <property type="molecule type" value="Genomic_DNA"/>
</dbReference>
<proteinExistence type="predicted"/>
<protein>
    <submittedName>
        <fullName evidence="1">Uncharacterized protein</fullName>
    </submittedName>
</protein>
<accession>A0AAD5RHV7</accession>
<organism evidence="1 2">
    <name type="scientific">Zalerion maritima</name>
    <dbReference type="NCBI Taxonomy" id="339359"/>
    <lineage>
        <taxon>Eukaryota</taxon>
        <taxon>Fungi</taxon>
        <taxon>Dikarya</taxon>
        <taxon>Ascomycota</taxon>
        <taxon>Pezizomycotina</taxon>
        <taxon>Sordariomycetes</taxon>
        <taxon>Lulworthiomycetidae</taxon>
        <taxon>Lulworthiales</taxon>
        <taxon>Lulworthiaceae</taxon>
        <taxon>Zalerion</taxon>
    </lineage>
</organism>